<keyword evidence="6 8" id="KW-0378">Hydrolase</keyword>
<comment type="similarity">
    <text evidence="2">Belongs to the peptidase C26 family.</text>
</comment>
<dbReference type="GO" id="GO:0005576">
    <property type="term" value="C:extracellular region"/>
    <property type="evidence" value="ECO:0007669"/>
    <property type="project" value="UniProtKB-SubCell"/>
</dbReference>
<dbReference type="PANTHER" id="PTHR11315:SF0">
    <property type="entry name" value="FOLATE GAMMA-GLUTAMYL HYDROLASE"/>
    <property type="match status" value="1"/>
</dbReference>
<dbReference type="Proteomes" id="UP001367676">
    <property type="component" value="Unassembled WGS sequence"/>
</dbReference>
<proteinExistence type="inferred from homology"/>
<dbReference type="SUPFAM" id="SSF52317">
    <property type="entry name" value="Class I glutamine amidotransferase-like"/>
    <property type="match status" value="5"/>
</dbReference>
<dbReference type="GO" id="GO:0005773">
    <property type="term" value="C:vacuole"/>
    <property type="evidence" value="ECO:0007669"/>
    <property type="project" value="TreeGrafter"/>
</dbReference>
<dbReference type="InterPro" id="IPR017926">
    <property type="entry name" value="GATASE"/>
</dbReference>
<comment type="subcellular location">
    <subcellularLocation>
        <location evidence="1">Secreted</location>
        <location evidence="1">Extracellular space</location>
    </subcellularLocation>
</comment>
<evidence type="ECO:0000256" key="5">
    <source>
        <dbReference type="ARBA" id="ARBA00022729"/>
    </source>
</evidence>
<evidence type="ECO:0000256" key="9">
    <source>
        <dbReference type="SAM" id="SignalP"/>
    </source>
</evidence>
<accession>A0AAN9TA16</accession>
<feature type="signal peptide" evidence="9">
    <location>
        <begin position="1"/>
        <end position="20"/>
    </location>
</feature>
<dbReference type="Pfam" id="PF07722">
    <property type="entry name" value="Peptidase_C26"/>
    <property type="match status" value="3"/>
</dbReference>
<evidence type="ECO:0000313" key="12">
    <source>
        <dbReference type="Proteomes" id="UP001367676"/>
    </source>
</evidence>
<evidence type="ECO:0000256" key="3">
    <source>
        <dbReference type="ARBA" id="ARBA00012886"/>
    </source>
</evidence>
<dbReference type="GO" id="GO:0034722">
    <property type="term" value="F:gamma-glutamyl-peptidase activity"/>
    <property type="evidence" value="ECO:0007669"/>
    <property type="project" value="UniProtKB-UniRule"/>
</dbReference>
<evidence type="ECO:0000256" key="1">
    <source>
        <dbReference type="ARBA" id="ARBA00004239"/>
    </source>
</evidence>
<feature type="domain" description="Glutamine amidotransferase" evidence="10">
    <location>
        <begin position="886"/>
        <end position="1061"/>
    </location>
</feature>
<reference evidence="11 12" key="1">
    <citation type="submission" date="2024-03" db="EMBL/GenBank/DDBJ databases">
        <title>Adaptation during the transition from Ophiocordyceps entomopathogen to insect associate is accompanied by gene loss and intensified selection.</title>
        <authorList>
            <person name="Ward C.M."/>
            <person name="Onetto C.A."/>
            <person name="Borneman A.R."/>
        </authorList>
    </citation>
    <scope>NUCLEOTIDE SEQUENCE [LARGE SCALE GENOMIC DNA]</scope>
    <source>
        <strain evidence="11">AWRI1</strain>
        <tissue evidence="11">Single Adult Female</tissue>
    </source>
</reference>
<feature type="active site" description="Nucleophile" evidence="8">
    <location>
        <position position="126"/>
    </location>
</feature>
<dbReference type="PROSITE" id="PS51273">
    <property type="entry name" value="GATASE_TYPE_1"/>
    <property type="match status" value="3"/>
</dbReference>
<sequence length="1294" mass="151024">MKLLIIILIIFSYNLMVLESTERPIIGILSQEIRWPNNQYRSATNYIAASYVKAVEAAGARVAPIFIRRNISYYRNILKSINGIVLPGGGADLSPNNGYYDAVTIIYRLAKEMNSNKTFFPILGICLGFEALLITSNNDKNIQKRCNIEHENHPLKFVNNFRQSLTFAKLPEDLYIYMKHLDVTKHLHRWCTTQVNFTKHSMDKEWLITSTSISTRGLEFISTIEHKKYPFVGVQFHPEKQYEWNPQQENPHSRIAIRSNRYFFDLIVDLAKFNKNIFFRNTDEMKALIYNYSPKTGILSQEFEDTFTKYRPATNYIAASYVKAVEAAGARVVPIFIKKNLAYYKQLLRSINGIVIPGGDVILEPKHPHYDAFMIIYRLAKQMNDEGIFFPILAISRGFEALMILTNNHVDVQMRCDIIDLNFPLIFSKNYRQSLTFASLPEEIYIYLKYLDLTKHHHNWCTTLLNFTKYALDKEWLVTTTFIDLHGVEFISSIEHKKYPFVGLQYHPEKLFEWNPAQNNPHSKFSVRANRYFYDLLVNLARLNRNAFSKEKDERNALIFNYQPLMGILSQEFRDLASQFYPATSYIAASYVKAVEAAGARVVPIFIKQNITYYKNILSSINGVVIPGGGVFLKPNNGYYDAATLIYKIAKQMNDKGVLFPIFGICLGFQALLIISNDNENVLTRCNVIHENYPLIFSDNFRHSLMYAALPQELYMFLKYFDVTKNNHVWCMTKRNFTKHSLDKEWIITATNVNIRGLEFISSLEHKKYPFLATLFHPEKAYEWRTSQNNPHSRHAILANRYFYDIFVSLTKLNQNAFRSEKDERDALIYNYYPRTVKDSILAQEFDEKDETKYLPAKSWINVAHVKCIEESGGQAVPIFINKDETYYKKLLSSINGVIFPGGWTLLQPGQPYYDAATKVYKIAKEFNDQGIFFPILGICLGFETLIIISNNHVDIQKKCNVIDEYYPLDFQPNFRKSLMFSKMPEDVYVSLKYFDSTANFHVNCTTVEDFVKAGLETEWNILSVNNNRRGLKFVSTVEHKKYPFLAVQYHPERHISPWKKLLHSINGVVIPGGYAKLQPGYGYYDAFTTIYGIAKEMNDKFNYFPIFGVCLGFEAFITLSNNHNDQQIKCDIIDEYFPLQFIRNFQKSLLYSRVSEDIYVSLKYLDVTANYHTWCTTVQNFTKAHLNDEWKVLTTNNVRGLQFISSMEHKKYPFLAVQFHPERYFSEWQSPSRSPYSWPAIRANRYFHDLLIELAKYNRNRFPSEREEQDTLINNYVPKRWYNSTPFDQAYVF</sequence>
<dbReference type="GO" id="GO:0046900">
    <property type="term" value="P:tetrahydrofolylpolyglutamate metabolic process"/>
    <property type="evidence" value="ECO:0007669"/>
    <property type="project" value="TreeGrafter"/>
</dbReference>
<feature type="active site" description="Nucleophile" evidence="7 8">
    <location>
        <position position="666"/>
    </location>
</feature>
<dbReference type="InterPro" id="IPR011697">
    <property type="entry name" value="Peptidase_C26"/>
</dbReference>
<keyword evidence="12" id="KW-1185">Reference proteome</keyword>
<feature type="active site" description="Proton donor" evidence="7">
    <location>
        <position position="777"/>
    </location>
</feature>
<protein>
    <recommendedName>
        <fullName evidence="3 8">folate gamma-glutamyl hydrolase</fullName>
        <ecNumber evidence="3 8">3.4.19.9</ecNumber>
    </recommendedName>
</protein>
<keyword evidence="4" id="KW-0964">Secreted</keyword>
<keyword evidence="5 9" id="KW-0732">Signal</keyword>
<dbReference type="EMBL" id="JBBCAQ010000036">
    <property type="protein sequence ID" value="KAK7575804.1"/>
    <property type="molecule type" value="Genomic_DNA"/>
</dbReference>
<feature type="active site" evidence="8">
    <location>
        <position position="237"/>
    </location>
</feature>
<feature type="active site" evidence="8">
    <location>
        <position position="777"/>
    </location>
</feature>
<evidence type="ECO:0000259" key="10">
    <source>
        <dbReference type="Pfam" id="PF00117"/>
    </source>
</evidence>
<evidence type="ECO:0000256" key="8">
    <source>
        <dbReference type="PROSITE-ProRule" id="PRU00607"/>
    </source>
</evidence>
<comment type="caution">
    <text evidence="11">The sequence shown here is derived from an EMBL/GenBank/DDBJ whole genome shotgun (WGS) entry which is preliminary data.</text>
</comment>
<feature type="chain" id="PRO_5042948048" description="folate gamma-glutamyl hydrolase" evidence="9">
    <location>
        <begin position="21"/>
        <end position="1294"/>
    </location>
</feature>
<dbReference type="PANTHER" id="PTHR11315">
    <property type="entry name" value="PROTEASE FAMILY C26 GAMMA-GLUTAMYL HYDROLASE"/>
    <property type="match status" value="1"/>
</dbReference>
<feature type="domain" description="Glutamine amidotransferase" evidence="10">
    <location>
        <begin position="1065"/>
        <end position="1227"/>
    </location>
</feature>
<evidence type="ECO:0000256" key="6">
    <source>
        <dbReference type="ARBA" id="ARBA00022801"/>
    </source>
</evidence>
<dbReference type="Pfam" id="PF00117">
    <property type="entry name" value="GATase"/>
    <property type="match status" value="2"/>
</dbReference>
<dbReference type="InterPro" id="IPR029062">
    <property type="entry name" value="Class_I_gatase-like"/>
</dbReference>
<dbReference type="EC" id="3.4.19.9" evidence="3 8"/>
<dbReference type="Gene3D" id="3.40.50.880">
    <property type="match status" value="5"/>
</dbReference>
<name>A0AAN9TA16_9HEMI</name>
<evidence type="ECO:0000256" key="7">
    <source>
        <dbReference type="PIRSR" id="PIRSR615527-1"/>
    </source>
</evidence>
<comment type="caution">
    <text evidence="8">Lacks conserved residue(s) required for the propagation of feature annotation.</text>
</comment>
<evidence type="ECO:0000256" key="2">
    <source>
        <dbReference type="ARBA" id="ARBA00011083"/>
    </source>
</evidence>
<gene>
    <name evidence="11" type="ORF">V9T40_012090</name>
</gene>
<dbReference type="InterPro" id="IPR015527">
    <property type="entry name" value="Pept_C26_g-glut_hydrolase"/>
</dbReference>
<evidence type="ECO:0000313" key="11">
    <source>
        <dbReference type="EMBL" id="KAK7575804.1"/>
    </source>
</evidence>
<dbReference type="PROSITE" id="PS51275">
    <property type="entry name" value="PEPTIDASE_C26_GGH"/>
    <property type="match status" value="5"/>
</dbReference>
<feature type="active site" description="Nucleophile" evidence="8">
    <location>
        <position position="1111"/>
    </location>
</feature>
<evidence type="ECO:0000256" key="4">
    <source>
        <dbReference type="ARBA" id="ARBA00022525"/>
    </source>
</evidence>
<comment type="catalytic activity">
    <reaction evidence="8">
        <text>(6S)-5,6,7,8-tetrahydrofolyl-(gamma-L-Glu)(n) + (n-1) H2O = (6S)-5,6,7,8-tetrahydrofolate + (n-1) L-glutamate</text>
        <dbReference type="Rhea" id="RHEA:56784"/>
        <dbReference type="Rhea" id="RHEA-COMP:14738"/>
        <dbReference type="ChEBI" id="CHEBI:15377"/>
        <dbReference type="ChEBI" id="CHEBI:29985"/>
        <dbReference type="ChEBI" id="CHEBI:57453"/>
        <dbReference type="ChEBI" id="CHEBI:141005"/>
        <dbReference type="EC" id="3.4.19.9"/>
    </reaction>
</comment>
<organism evidence="11 12">
    <name type="scientific">Parthenolecanium corni</name>
    <dbReference type="NCBI Taxonomy" id="536013"/>
    <lineage>
        <taxon>Eukaryota</taxon>
        <taxon>Metazoa</taxon>
        <taxon>Ecdysozoa</taxon>
        <taxon>Arthropoda</taxon>
        <taxon>Hexapoda</taxon>
        <taxon>Insecta</taxon>
        <taxon>Pterygota</taxon>
        <taxon>Neoptera</taxon>
        <taxon>Paraneoptera</taxon>
        <taxon>Hemiptera</taxon>
        <taxon>Sternorrhyncha</taxon>
        <taxon>Coccoidea</taxon>
        <taxon>Coccidae</taxon>
        <taxon>Parthenolecanium</taxon>
    </lineage>
</organism>
<feature type="active site" evidence="8">
    <location>
        <position position="1221"/>
    </location>
</feature>